<dbReference type="PROSITE" id="PS52016">
    <property type="entry name" value="TONB_DEPENDENT_REC_3"/>
    <property type="match status" value="1"/>
</dbReference>
<protein>
    <submittedName>
        <fullName evidence="15">TonB-dependent receptor</fullName>
    </submittedName>
</protein>
<gene>
    <name evidence="15" type="ORF">DZC73_02345</name>
</gene>
<dbReference type="Gene3D" id="2.170.130.10">
    <property type="entry name" value="TonB-dependent receptor, plug domain"/>
    <property type="match status" value="1"/>
</dbReference>
<dbReference type="Pfam" id="PF00593">
    <property type="entry name" value="TonB_dep_Rec_b-barrel"/>
    <property type="match status" value="1"/>
</dbReference>
<dbReference type="Proteomes" id="UP000267464">
    <property type="component" value="Unassembled WGS sequence"/>
</dbReference>
<dbReference type="InterPro" id="IPR039426">
    <property type="entry name" value="TonB-dep_rcpt-like"/>
</dbReference>
<keyword evidence="8 15" id="KW-0675">Receptor</keyword>
<dbReference type="InterPro" id="IPR012910">
    <property type="entry name" value="Plug_dom"/>
</dbReference>
<feature type="signal peptide" evidence="12">
    <location>
        <begin position="1"/>
        <end position="30"/>
    </location>
</feature>
<comment type="caution">
    <text evidence="15">The sequence shown here is derived from an EMBL/GenBank/DDBJ whole genome shotgun (WGS) entry which is preliminary data.</text>
</comment>
<dbReference type="InterPro" id="IPR036942">
    <property type="entry name" value="Beta-barrel_TonB_sf"/>
</dbReference>
<dbReference type="SUPFAM" id="SSF56935">
    <property type="entry name" value="Porins"/>
    <property type="match status" value="1"/>
</dbReference>
<keyword evidence="6 11" id="KW-0798">TonB box</keyword>
<reference evidence="15 16" key="1">
    <citation type="submission" date="2018-08" db="EMBL/GenBank/DDBJ databases">
        <authorList>
            <person name="Khan S.A."/>
            <person name="Jeon C.O."/>
            <person name="Chun B.H."/>
            <person name="Jeong S.E."/>
        </authorList>
    </citation>
    <scope>NUCLEOTIDE SEQUENCE [LARGE SCALE GENOMIC DNA]</scope>
    <source>
        <strain evidence="15 16">S-16</strain>
    </source>
</reference>
<evidence type="ECO:0000256" key="9">
    <source>
        <dbReference type="ARBA" id="ARBA00023237"/>
    </source>
</evidence>
<feature type="chain" id="PRO_5018251613" evidence="12">
    <location>
        <begin position="31"/>
        <end position="915"/>
    </location>
</feature>
<evidence type="ECO:0000256" key="1">
    <source>
        <dbReference type="ARBA" id="ARBA00004571"/>
    </source>
</evidence>
<evidence type="ECO:0000256" key="7">
    <source>
        <dbReference type="ARBA" id="ARBA00023136"/>
    </source>
</evidence>
<keyword evidence="3 10" id="KW-0813">Transport</keyword>
<dbReference type="PANTHER" id="PTHR47234:SF2">
    <property type="entry name" value="TONB-DEPENDENT RECEPTOR"/>
    <property type="match status" value="1"/>
</dbReference>
<evidence type="ECO:0000313" key="15">
    <source>
        <dbReference type="EMBL" id="RQP25914.1"/>
    </source>
</evidence>
<dbReference type="InterPro" id="IPR000531">
    <property type="entry name" value="Beta-barrel_TonB"/>
</dbReference>
<keyword evidence="5 10" id="KW-0812">Transmembrane</keyword>
<evidence type="ECO:0000256" key="12">
    <source>
        <dbReference type="SAM" id="SignalP"/>
    </source>
</evidence>
<feature type="domain" description="TonB-dependent receptor plug" evidence="14">
    <location>
        <begin position="53"/>
        <end position="171"/>
    </location>
</feature>
<comment type="subcellular location">
    <subcellularLocation>
        <location evidence="1 10">Cell outer membrane</location>
        <topology evidence="1 10">Multi-pass membrane protein</topology>
    </subcellularLocation>
</comment>
<proteinExistence type="inferred from homology"/>
<dbReference type="PANTHER" id="PTHR47234">
    <property type="match status" value="1"/>
</dbReference>
<evidence type="ECO:0000256" key="3">
    <source>
        <dbReference type="ARBA" id="ARBA00022448"/>
    </source>
</evidence>
<evidence type="ECO:0000256" key="5">
    <source>
        <dbReference type="ARBA" id="ARBA00022692"/>
    </source>
</evidence>
<dbReference type="Gene3D" id="2.40.170.20">
    <property type="entry name" value="TonB-dependent receptor, beta-barrel domain"/>
    <property type="match status" value="1"/>
</dbReference>
<evidence type="ECO:0000256" key="10">
    <source>
        <dbReference type="PROSITE-ProRule" id="PRU01360"/>
    </source>
</evidence>
<comment type="similarity">
    <text evidence="2 10 11">Belongs to the TonB-dependent receptor family.</text>
</comment>
<accession>A0A3N7HUH4</accession>
<evidence type="ECO:0000313" key="16">
    <source>
        <dbReference type="Proteomes" id="UP000267464"/>
    </source>
</evidence>
<organism evidence="15 16">
    <name type="scientific">Piscinibacter terrae</name>
    <dbReference type="NCBI Taxonomy" id="2496871"/>
    <lineage>
        <taxon>Bacteria</taxon>
        <taxon>Pseudomonadati</taxon>
        <taxon>Pseudomonadota</taxon>
        <taxon>Betaproteobacteria</taxon>
        <taxon>Burkholderiales</taxon>
        <taxon>Sphaerotilaceae</taxon>
        <taxon>Piscinibacter</taxon>
    </lineage>
</organism>
<keyword evidence="7 10" id="KW-0472">Membrane</keyword>
<evidence type="ECO:0000256" key="2">
    <source>
        <dbReference type="ARBA" id="ARBA00009810"/>
    </source>
</evidence>
<evidence type="ECO:0000256" key="4">
    <source>
        <dbReference type="ARBA" id="ARBA00022452"/>
    </source>
</evidence>
<keyword evidence="16" id="KW-1185">Reference proteome</keyword>
<evidence type="ECO:0000256" key="8">
    <source>
        <dbReference type="ARBA" id="ARBA00023170"/>
    </source>
</evidence>
<keyword evidence="12" id="KW-0732">Signal</keyword>
<reference evidence="15 16" key="2">
    <citation type="submission" date="2018-12" db="EMBL/GenBank/DDBJ databases">
        <title>Rhizobacter gummiphilus sp. nov., a rubber-degrading bacterium isolated from the soil of a botanical garden in Japan.</title>
        <authorList>
            <person name="Shunsuke S.S."/>
        </authorList>
    </citation>
    <scope>NUCLEOTIDE SEQUENCE [LARGE SCALE GENOMIC DNA]</scope>
    <source>
        <strain evidence="15 16">S-16</strain>
    </source>
</reference>
<dbReference type="InterPro" id="IPR037066">
    <property type="entry name" value="Plug_dom_sf"/>
</dbReference>
<name>A0A3N7HUH4_9BURK</name>
<feature type="domain" description="TonB-dependent receptor-like beta-barrel" evidence="13">
    <location>
        <begin position="507"/>
        <end position="874"/>
    </location>
</feature>
<dbReference type="Pfam" id="PF07715">
    <property type="entry name" value="Plug"/>
    <property type="match status" value="1"/>
</dbReference>
<dbReference type="GO" id="GO:0009279">
    <property type="term" value="C:cell outer membrane"/>
    <property type="evidence" value="ECO:0007669"/>
    <property type="project" value="UniProtKB-SubCell"/>
</dbReference>
<evidence type="ECO:0000259" key="14">
    <source>
        <dbReference type="Pfam" id="PF07715"/>
    </source>
</evidence>
<evidence type="ECO:0000259" key="13">
    <source>
        <dbReference type="Pfam" id="PF00593"/>
    </source>
</evidence>
<keyword evidence="4 10" id="KW-1134">Transmembrane beta strand</keyword>
<evidence type="ECO:0000256" key="6">
    <source>
        <dbReference type="ARBA" id="ARBA00023077"/>
    </source>
</evidence>
<dbReference type="CDD" id="cd01347">
    <property type="entry name" value="ligand_gated_channel"/>
    <property type="match status" value="1"/>
</dbReference>
<dbReference type="EMBL" id="QUSW01000001">
    <property type="protein sequence ID" value="RQP25914.1"/>
    <property type="molecule type" value="Genomic_DNA"/>
</dbReference>
<keyword evidence="9 10" id="KW-0998">Cell outer membrane</keyword>
<dbReference type="AlphaFoldDB" id="A0A3N7HUH4"/>
<evidence type="ECO:0000256" key="11">
    <source>
        <dbReference type="RuleBase" id="RU003357"/>
    </source>
</evidence>
<sequence>MMKLKARQVAALLVPALAGVFALKPTVVLAQAQPQQLERVEITGSSIKRIEAETALPVQVISREEIQRTGASNVEQLLQTVSAVSSSGGLTASSVSGSTTGGISSVSLRGLTSIRTLVLLNGRRIAPYGIGFTGDSVSVDVNSIPLSAIERVEVLKDGASAVYGSDAVAGVINFILRRDFTGGEITANYGDTADGGASVQRMAATWGAGNLAQDRYNVMFVASLQKEAPLFGRDRSFSSTGINVGHGNDTTSGNTFPANFAAADGSFGTYNPSSPLCPGPYAIKSPFLSPNGCRFDPSPLVQLVPESERTSVFASFKYALNNDMEAYLEASYNRNKQNNIIQPVPLSDQFALPPNHPLFNVAPYNGVSTFLLKPSSPYYPTAQVVSITGGPTPDLLVRYRAAVNGNRDITDVSEAPRLAFGVKGSAAGWDVDGGFLHSESRVSELVNDGFPSLSAILPLLNSGTVNPFGASDPAVEAALRATNFHGEAFHIKSSIDSLQAKASKELLQMPAGALAAAFGVEARKEKYLFQPDPTIQTGDIAGYGGNFLVTDRSRDVKAIFAEVSVPVFKSLEAGAAVRHDRYQGVGNSTTPKFTLRWQPTRQLLLRGSLGEGFRAPSLQDLYLPNTTGVTPPGLSDPARCPTTGDGVKDCATQFTTLNGGNTTLKPETSRSATLGLVFEPTANLSVAVDAFKINLKDTIVNGITPAVVLTDLTKYGYLITRGPVDPAFPTLPGPITQINTTNINLGKTKLAGVDFDAKLRIPDTALGRVTVGYSGTYFTKYDTENIDGSFAPNINLVNGATGGIIPRLKTYLSVNLARGPWNFTVAQNWQSGYTDFPSSITGETANVGPYEIYDAQVQYSGIKNLRLTLGMKNIFDRDPPYTNAGGQVSFQAGYDPQYADPRGRFVYLNLSYSFQ</sequence>